<dbReference type="InterPro" id="IPR036890">
    <property type="entry name" value="HATPase_C_sf"/>
</dbReference>
<dbReference type="Proteomes" id="UP000198318">
    <property type="component" value="Unassembled WGS sequence"/>
</dbReference>
<proteinExistence type="predicted"/>
<keyword evidence="1" id="KW-0808">Transferase</keyword>
<reference evidence="1 2" key="1">
    <citation type="submission" date="2017-06" db="EMBL/GenBank/DDBJ databases">
        <authorList>
            <person name="Kim H.J."/>
            <person name="Triplett B.A."/>
        </authorList>
    </citation>
    <scope>NUCLEOTIDE SEQUENCE [LARGE SCALE GENOMIC DNA]</scope>
    <source>
        <strain evidence="1 2">DSM 44715</strain>
    </source>
</reference>
<organism evidence="1 2">
    <name type="scientific">Actinomadura meyerae</name>
    <dbReference type="NCBI Taxonomy" id="240840"/>
    <lineage>
        <taxon>Bacteria</taxon>
        <taxon>Bacillati</taxon>
        <taxon>Actinomycetota</taxon>
        <taxon>Actinomycetes</taxon>
        <taxon>Streptosporangiales</taxon>
        <taxon>Thermomonosporaceae</taxon>
        <taxon>Actinomadura</taxon>
    </lineage>
</organism>
<dbReference type="Gene3D" id="3.30.565.10">
    <property type="entry name" value="Histidine kinase-like ATPase, C-terminal domain"/>
    <property type="match status" value="1"/>
</dbReference>
<keyword evidence="2" id="KW-1185">Reference proteome</keyword>
<protein>
    <submittedName>
        <fullName evidence="1">Histidine kinase-, DNA gyrase B-, and HSP90-like ATPase</fullName>
    </submittedName>
</protein>
<dbReference type="Gene3D" id="3.40.1350.10">
    <property type="match status" value="1"/>
</dbReference>
<dbReference type="SUPFAM" id="SSF55874">
    <property type="entry name" value="ATPase domain of HSP90 chaperone/DNA topoisomerase II/histidine kinase"/>
    <property type="match status" value="1"/>
</dbReference>
<name>A0A239DW98_9ACTN</name>
<keyword evidence="1" id="KW-0418">Kinase</keyword>
<dbReference type="AlphaFoldDB" id="A0A239DW98"/>
<dbReference type="GO" id="GO:0016301">
    <property type="term" value="F:kinase activity"/>
    <property type="evidence" value="ECO:0007669"/>
    <property type="project" value="UniProtKB-KW"/>
</dbReference>
<gene>
    <name evidence="1" type="ORF">SAMN05443665_100362</name>
</gene>
<dbReference type="GO" id="GO:0003676">
    <property type="term" value="F:nucleic acid binding"/>
    <property type="evidence" value="ECO:0007669"/>
    <property type="project" value="InterPro"/>
</dbReference>
<sequence length="706" mass="80585">MPEDPPYKMSINLNVLNHLGINLYSNIPAVISEVVANAYDADAETVTIEIDTSRHQVVIKDDGEGMDLTDINDRYLNVGYQRRNDNRAKTERFNRAVMGRKGIGKLSLFSIAETVEVHSTRSGQKHALRMTIDGIRQAIGDDAQNMRAYHPEPLPSEVVDFERGTRIVLTDLKKGLANVQSGLRKRLARRFSILGAEHSFRLFIDGEEVTIADRDYFHKLQYVWTYGPDEVAQAVVRRCINVDQSIPVSSEELADRTITGWIGTVKHSGSLKEGEGDNLNRISLMVRGKLAHEDLLEEINEGKIFRAYLIGELHADFLDQDDKGDIATSSRQRIIEDDPRYQELLKWLQIEITRIGSAWTEHRNSEGKKAAFENENIKEWFGTLGRDSRKKAERLFGKINQLTVDSERQRSELFSHAVLAFEALRYRDNLEALDDMEPQDIAAVTSLFKSIEDLEAALYYQIVVQRLRVIDKLREHVDNDALEKILQKHLFEHLWLLDPSWERATDRMMEERIGDTFAKINNQLTDEERLSRIDIRYKKVTGTHVIVELKRNSVVTDTYTLLKQVDKYRNALLRYLKDAGRDEPVEVVCVIGRDLRDWSNPNGLAESQNLLAAKKIRVLKYEQLLADAYAGYREYIDRQEELGRIRALLTELAENEDEAPPIGVATSAIKEKGDTTTIGVSKSIQPTALEDRDDGYTGTLFELPSD</sequence>
<dbReference type="EMBL" id="FZOR01000003">
    <property type="protein sequence ID" value="SNS35874.1"/>
    <property type="molecule type" value="Genomic_DNA"/>
</dbReference>
<dbReference type="InterPro" id="IPR011856">
    <property type="entry name" value="tRNA_endonuc-like_dom_sf"/>
</dbReference>
<dbReference type="Pfam" id="PF13589">
    <property type="entry name" value="HATPase_c_3"/>
    <property type="match status" value="1"/>
</dbReference>
<evidence type="ECO:0000313" key="1">
    <source>
        <dbReference type="EMBL" id="SNS35874.1"/>
    </source>
</evidence>
<dbReference type="RefSeq" id="WP_089324684.1">
    <property type="nucleotide sequence ID" value="NZ_FZOR01000003.1"/>
</dbReference>
<accession>A0A239DW98</accession>
<dbReference type="OrthoDB" id="5096633at2"/>
<evidence type="ECO:0000313" key="2">
    <source>
        <dbReference type="Proteomes" id="UP000198318"/>
    </source>
</evidence>